<protein>
    <submittedName>
        <fullName evidence="2">Mannitol-1-phosphate 5-dehydrogenase</fullName>
    </submittedName>
</protein>
<evidence type="ECO:0000313" key="3">
    <source>
        <dbReference type="Proteomes" id="UP000004641"/>
    </source>
</evidence>
<dbReference type="BioCyc" id="ECOL478008-HMP:G76-483651-MONOMER"/>
<dbReference type="Proteomes" id="UP000004641">
    <property type="component" value="Unassembled WGS sequence"/>
</dbReference>
<evidence type="ECO:0000313" key="2">
    <source>
        <dbReference type="EMBL" id="EDU90094.1"/>
    </source>
</evidence>
<proteinExistence type="predicted"/>
<sequence length="47" mass="4870">MSDASRGASDSCAQMPDATLARLIMPTGLNRRSDKALAPHPTPCADA</sequence>
<evidence type="ECO:0000256" key="1">
    <source>
        <dbReference type="SAM" id="MobiDB-lite"/>
    </source>
</evidence>
<organism evidence="2 3">
    <name type="scientific">Escherichia coli O157:H7 (strain EC869)</name>
    <dbReference type="NCBI Taxonomy" id="478008"/>
    <lineage>
        <taxon>Bacteria</taxon>
        <taxon>Pseudomonadati</taxon>
        <taxon>Pseudomonadota</taxon>
        <taxon>Gammaproteobacteria</taxon>
        <taxon>Enterobacterales</taxon>
        <taxon>Enterobacteriaceae</taxon>
        <taxon>Escherichia</taxon>
    </lineage>
</organism>
<dbReference type="EMBL" id="ABHU01000015">
    <property type="protein sequence ID" value="EDU90094.1"/>
    <property type="molecule type" value="Genomic_DNA"/>
</dbReference>
<accession>A0A0H3PUH0</accession>
<name>A0A0H3PUH0_ECO5C</name>
<gene>
    <name evidence="2" type="ORF">ECH7EC869_3830</name>
</gene>
<comment type="caution">
    <text evidence="2">The sequence shown here is derived from an EMBL/GenBank/DDBJ whole genome shotgun (WGS) entry which is preliminary data.</text>
</comment>
<feature type="region of interest" description="Disordered" evidence="1">
    <location>
        <begin position="25"/>
        <end position="47"/>
    </location>
</feature>
<dbReference type="AlphaFoldDB" id="A0A0H3PUH0"/>
<reference evidence="2 3" key="1">
    <citation type="journal article" date="2011" name="Appl. Environ. Microbiol.">
        <title>Genome signatures of Escherichia coli O157:H7 isolates from the bovine host reservoir.</title>
        <authorList>
            <person name="Eppinger M."/>
            <person name="Mammel M.K."/>
            <person name="Leclerc J.E."/>
            <person name="Ravel J."/>
            <person name="Cebula T.A."/>
        </authorList>
    </citation>
    <scope>NUCLEOTIDE SEQUENCE [LARGE SCALE GENOMIC DNA]</scope>
    <source>
        <strain evidence="2 3">EC869</strain>
    </source>
</reference>